<comment type="caution">
    <text evidence="2">The sequence shown here is derived from an EMBL/GenBank/DDBJ whole genome shotgun (WGS) entry which is preliminary data.</text>
</comment>
<sequence>LARLQRAARVLEEELLPHESEEQQTVYPILESMLAGENPTGPLIHTHGEIRRLSRLFSRCVAQLPPTGPSTEDLREIHRLLYGLHAILTLHFAQEDELYSLLAA</sequence>
<dbReference type="AlphaFoldDB" id="T0ZLK1"/>
<evidence type="ECO:0000313" key="2">
    <source>
        <dbReference type="EMBL" id="EQD49216.1"/>
    </source>
</evidence>
<accession>T0ZLK1</accession>
<reference evidence="2" key="2">
    <citation type="journal article" date="2014" name="ISME J.">
        <title>Microbial stratification in low pH oxic and suboxic macroscopic growths along an acid mine drainage.</title>
        <authorList>
            <person name="Mendez-Garcia C."/>
            <person name="Mesa V."/>
            <person name="Sprenger R.R."/>
            <person name="Richter M."/>
            <person name="Diez M.S."/>
            <person name="Solano J."/>
            <person name="Bargiela R."/>
            <person name="Golyshina O.V."/>
            <person name="Manteca A."/>
            <person name="Ramos J.L."/>
            <person name="Gallego J.R."/>
            <person name="Llorente I."/>
            <person name="Martins Dos Santos V.A."/>
            <person name="Jensen O.N."/>
            <person name="Pelaez A.I."/>
            <person name="Sanchez J."/>
            <person name="Ferrer M."/>
        </authorList>
    </citation>
    <scope>NUCLEOTIDE SEQUENCE</scope>
</reference>
<dbReference type="Pfam" id="PF01814">
    <property type="entry name" value="Hemerythrin"/>
    <property type="match status" value="1"/>
</dbReference>
<dbReference type="InterPro" id="IPR012312">
    <property type="entry name" value="Hemerythrin-like"/>
</dbReference>
<dbReference type="Gene3D" id="1.20.120.520">
    <property type="entry name" value="nmb1532 protein domain like"/>
    <property type="match status" value="1"/>
</dbReference>
<organism evidence="2">
    <name type="scientific">mine drainage metagenome</name>
    <dbReference type="NCBI Taxonomy" id="410659"/>
    <lineage>
        <taxon>unclassified sequences</taxon>
        <taxon>metagenomes</taxon>
        <taxon>ecological metagenomes</taxon>
    </lineage>
</organism>
<reference evidence="2" key="1">
    <citation type="submission" date="2013-08" db="EMBL/GenBank/DDBJ databases">
        <authorList>
            <person name="Mendez C."/>
            <person name="Richter M."/>
            <person name="Ferrer M."/>
            <person name="Sanchez J."/>
        </authorList>
    </citation>
    <scope>NUCLEOTIDE SEQUENCE</scope>
</reference>
<evidence type="ECO:0000259" key="1">
    <source>
        <dbReference type="Pfam" id="PF01814"/>
    </source>
</evidence>
<feature type="non-terminal residue" evidence="2">
    <location>
        <position position="1"/>
    </location>
</feature>
<protein>
    <recommendedName>
        <fullName evidence="1">Hemerythrin-like domain-containing protein</fullName>
    </recommendedName>
</protein>
<name>T0ZLK1_9ZZZZ</name>
<feature type="domain" description="Hemerythrin-like" evidence="1">
    <location>
        <begin position="2"/>
        <end position="99"/>
    </location>
</feature>
<gene>
    <name evidence="2" type="ORF">B2A_07716</name>
</gene>
<dbReference type="EMBL" id="AUZZ01005540">
    <property type="protein sequence ID" value="EQD49216.1"/>
    <property type="molecule type" value="Genomic_DNA"/>
</dbReference>
<proteinExistence type="predicted"/>